<gene>
    <name evidence="5" type="ORF">NV381_08915</name>
</gene>
<dbReference type="PRINTS" id="PR00081">
    <property type="entry name" value="GDHRDH"/>
</dbReference>
<keyword evidence="3" id="KW-0560">Oxidoreductase</keyword>
<comment type="caution">
    <text evidence="5">The sequence shown here is derived from an EMBL/GenBank/DDBJ whole genome shotgun (WGS) entry which is preliminary data.</text>
</comment>
<name>A0ABT1YDP0_9BACL</name>
<dbReference type="RefSeq" id="WP_258212922.1">
    <property type="nucleotide sequence ID" value="NZ_JANQBD010000005.1"/>
</dbReference>
<organism evidence="5 6">
    <name type="scientific">Paenibacillus radicis</name>
    <name type="common">ex Xue et al. 2023</name>
    <dbReference type="NCBI Taxonomy" id="2972489"/>
    <lineage>
        <taxon>Bacteria</taxon>
        <taxon>Bacillati</taxon>
        <taxon>Bacillota</taxon>
        <taxon>Bacilli</taxon>
        <taxon>Bacillales</taxon>
        <taxon>Paenibacillaceae</taxon>
        <taxon>Paenibacillus</taxon>
    </lineage>
</organism>
<dbReference type="PANTHER" id="PTHR43490">
    <property type="entry name" value="(+)-NEOMENTHOL DEHYDROGENASE"/>
    <property type="match status" value="1"/>
</dbReference>
<evidence type="ECO:0000256" key="3">
    <source>
        <dbReference type="ARBA" id="ARBA00023002"/>
    </source>
</evidence>
<evidence type="ECO:0000256" key="1">
    <source>
        <dbReference type="ARBA" id="ARBA00006484"/>
    </source>
</evidence>
<dbReference type="PANTHER" id="PTHR43490:SF99">
    <property type="entry name" value="SHORT-CHAIN DEHYDROGENASE_REDUCTASE"/>
    <property type="match status" value="1"/>
</dbReference>
<dbReference type="Proteomes" id="UP001300012">
    <property type="component" value="Unassembled WGS sequence"/>
</dbReference>
<reference evidence="5 6" key="1">
    <citation type="submission" date="2022-08" db="EMBL/GenBank/DDBJ databases">
        <title>Paenibacillus endoradicis sp. nov., Paenibacillus radicibacter sp. nov and Paenibacillus pararadicis sp. nov., three cold-adapted plant growth-promoting bacteria isolated from root of Larix gmelinii in Great Khingan.</title>
        <authorList>
            <person name="Xue H."/>
        </authorList>
    </citation>
    <scope>NUCLEOTIDE SEQUENCE [LARGE SCALE GENOMIC DNA]</scope>
    <source>
        <strain evidence="5 6">N5-1-1-5</strain>
    </source>
</reference>
<sequence length="252" mass="26918">MSQSAASTHLAEGAAKIALITGGNKGIGLETARQLGARGFAVVLGARNRTKGEEAASALRKEGIEAYSTQLDVTHSGTIARAVRQIEEQFTKLDVLVNNAGVFLDNAPPSQLDSSLLRQTFETNFFGMFAVTQGMLPLLRKSEAGRIVNMSSGLGSLTQNCDPEYEFAKFKIIGYNSSKTAVNALTIQFAYELKDTAIKINAADPGYTATDMNDHQGDRTVQQAAVVVVRLATLPDDGPTGGFFDENGVIPW</sequence>
<evidence type="ECO:0000256" key="4">
    <source>
        <dbReference type="RuleBase" id="RU000363"/>
    </source>
</evidence>
<dbReference type="Pfam" id="PF00106">
    <property type="entry name" value="adh_short"/>
    <property type="match status" value="1"/>
</dbReference>
<keyword evidence="6" id="KW-1185">Reference proteome</keyword>
<dbReference type="EMBL" id="JANQBD010000005">
    <property type="protein sequence ID" value="MCR8631321.1"/>
    <property type="molecule type" value="Genomic_DNA"/>
</dbReference>
<comment type="similarity">
    <text evidence="1 4">Belongs to the short-chain dehydrogenases/reductases (SDR) family.</text>
</comment>
<dbReference type="SUPFAM" id="SSF51735">
    <property type="entry name" value="NAD(P)-binding Rossmann-fold domains"/>
    <property type="match status" value="1"/>
</dbReference>
<evidence type="ECO:0000313" key="6">
    <source>
        <dbReference type="Proteomes" id="UP001300012"/>
    </source>
</evidence>
<dbReference type="CDD" id="cd05324">
    <property type="entry name" value="carb_red_PTCR-like_SDR_c"/>
    <property type="match status" value="1"/>
</dbReference>
<proteinExistence type="inferred from homology"/>
<dbReference type="PROSITE" id="PS00061">
    <property type="entry name" value="ADH_SHORT"/>
    <property type="match status" value="1"/>
</dbReference>
<dbReference type="InterPro" id="IPR036291">
    <property type="entry name" value="NAD(P)-bd_dom_sf"/>
</dbReference>
<accession>A0ABT1YDP0</accession>
<keyword evidence="2" id="KW-0521">NADP</keyword>
<dbReference type="InterPro" id="IPR002347">
    <property type="entry name" value="SDR_fam"/>
</dbReference>
<evidence type="ECO:0000313" key="5">
    <source>
        <dbReference type="EMBL" id="MCR8631321.1"/>
    </source>
</evidence>
<evidence type="ECO:0000256" key="2">
    <source>
        <dbReference type="ARBA" id="ARBA00022857"/>
    </source>
</evidence>
<dbReference type="InterPro" id="IPR020904">
    <property type="entry name" value="Sc_DH/Rdtase_CS"/>
</dbReference>
<dbReference type="PRINTS" id="PR00080">
    <property type="entry name" value="SDRFAMILY"/>
</dbReference>
<dbReference type="InterPro" id="IPR045313">
    <property type="entry name" value="CBR1-like"/>
</dbReference>
<dbReference type="Gene3D" id="3.40.50.720">
    <property type="entry name" value="NAD(P)-binding Rossmann-like Domain"/>
    <property type="match status" value="1"/>
</dbReference>
<protein>
    <submittedName>
        <fullName evidence="5">SDR family oxidoreductase</fullName>
    </submittedName>
</protein>